<dbReference type="InterPro" id="IPR023198">
    <property type="entry name" value="PGP-like_dom2"/>
</dbReference>
<evidence type="ECO:0000313" key="6">
    <source>
        <dbReference type="Proteomes" id="UP001548189"/>
    </source>
</evidence>
<sequence length="219" mass="24533">MIKAVFFDFDGTLADTAPDLGFAINQVLQNHKHPTLPYETIRPHVSGGSPALIKLGFNIDADHPSFAQLKQEFLQSYEKAMLAKSKLFAGIRESLNFLNQKQVVWGIITNKPDYLTQPIVAHFNLINQAQVIISGDTYPLKKPDPYPLIQACKICNVAVEESIYVGDDERDIIAAKAANMQSVCANWGYQANKDSVDWQADYYLQESIDLKPFLSQLLN</sequence>
<dbReference type="Gene3D" id="3.40.50.1000">
    <property type="entry name" value="HAD superfamily/HAD-like"/>
    <property type="match status" value="1"/>
</dbReference>
<name>A0ABV2BNZ9_9GAMM</name>
<dbReference type="Pfam" id="PF13419">
    <property type="entry name" value="HAD_2"/>
    <property type="match status" value="1"/>
</dbReference>
<evidence type="ECO:0000256" key="2">
    <source>
        <dbReference type="ARBA" id="ARBA00022801"/>
    </source>
</evidence>
<dbReference type="SFLD" id="SFLDG01129">
    <property type="entry name" value="C1.5:_HAD__Beta-PGM__Phosphata"/>
    <property type="match status" value="1"/>
</dbReference>
<dbReference type="GO" id="GO:0016787">
    <property type="term" value="F:hydrolase activity"/>
    <property type="evidence" value="ECO:0007669"/>
    <property type="project" value="UniProtKB-KW"/>
</dbReference>
<dbReference type="InterPro" id="IPR023214">
    <property type="entry name" value="HAD_sf"/>
</dbReference>
<gene>
    <name evidence="5" type="ORF">ABVT43_00930</name>
</gene>
<dbReference type="NCBIfam" id="TIGR01549">
    <property type="entry name" value="HAD-SF-IA-v1"/>
    <property type="match status" value="1"/>
</dbReference>
<dbReference type="InterPro" id="IPR050155">
    <property type="entry name" value="HAD-like_hydrolase_sf"/>
</dbReference>
<protein>
    <submittedName>
        <fullName evidence="5">HAD-IA family hydrolase</fullName>
    </submittedName>
</protein>
<dbReference type="InterPro" id="IPR006439">
    <property type="entry name" value="HAD-SF_hydro_IA"/>
</dbReference>
<evidence type="ECO:0000313" key="5">
    <source>
        <dbReference type="EMBL" id="MET1253679.1"/>
    </source>
</evidence>
<dbReference type="Gene3D" id="1.10.150.240">
    <property type="entry name" value="Putative phosphatase, domain 2"/>
    <property type="match status" value="1"/>
</dbReference>
<dbReference type="InterPro" id="IPR041492">
    <property type="entry name" value="HAD_2"/>
</dbReference>
<accession>A0ABV2BNZ9</accession>
<keyword evidence="2 5" id="KW-0378">Hydrolase</keyword>
<dbReference type="EMBL" id="JBEVCJ010000001">
    <property type="protein sequence ID" value="MET1253679.1"/>
    <property type="molecule type" value="Genomic_DNA"/>
</dbReference>
<proteinExistence type="predicted"/>
<evidence type="ECO:0000256" key="1">
    <source>
        <dbReference type="ARBA" id="ARBA00022723"/>
    </source>
</evidence>
<dbReference type="InterPro" id="IPR036412">
    <property type="entry name" value="HAD-like_sf"/>
</dbReference>
<keyword evidence="4" id="KW-0119">Carbohydrate metabolism</keyword>
<keyword evidence="6" id="KW-1185">Reference proteome</keyword>
<reference evidence="5 6" key="1">
    <citation type="submission" date="2024-06" db="EMBL/GenBank/DDBJ databases">
        <authorList>
            <person name="Li F."/>
        </authorList>
    </citation>
    <scope>NUCLEOTIDE SEQUENCE [LARGE SCALE GENOMIC DNA]</scope>
    <source>
        <strain evidence="5 6">GXAS 311</strain>
    </source>
</reference>
<dbReference type="SFLD" id="SFLDS00003">
    <property type="entry name" value="Haloacid_Dehalogenase"/>
    <property type="match status" value="1"/>
</dbReference>
<keyword evidence="3" id="KW-0460">Magnesium</keyword>
<dbReference type="SUPFAM" id="SSF56784">
    <property type="entry name" value="HAD-like"/>
    <property type="match status" value="1"/>
</dbReference>
<dbReference type="PANTHER" id="PTHR43434:SF23">
    <property type="entry name" value="PHOSPHOGLYCOLATE PHOSPHATASE"/>
    <property type="match status" value="1"/>
</dbReference>
<organism evidence="5 6">
    <name type="scientific">Aliikangiella maris</name>
    <dbReference type="NCBI Taxonomy" id="3162458"/>
    <lineage>
        <taxon>Bacteria</taxon>
        <taxon>Pseudomonadati</taxon>
        <taxon>Pseudomonadota</taxon>
        <taxon>Gammaproteobacteria</taxon>
        <taxon>Oceanospirillales</taxon>
        <taxon>Pleioneaceae</taxon>
        <taxon>Aliikangiella</taxon>
    </lineage>
</organism>
<evidence type="ECO:0000256" key="3">
    <source>
        <dbReference type="ARBA" id="ARBA00022842"/>
    </source>
</evidence>
<dbReference type="Proteomes" id="UP001548189">
    <property type="component" value="Unassembled WGS sequence"/>
</dbReference>
<comment type="caution">
    <text evidence="5">The sequence shown here is derived from an EMBL/GenBank/DDBJ whole genome shotgun (WGS) entry which is preliminary data.</text>
</comment>
<dbReference type="RefSeq" id="WP_353873221.1">
    <property type="nucleotide sequence ID" value="NZ_JBEVCJ010000001.1"/>
</dbReference>
<evidence type="ECO:0000256" key="4">
    <source>
        <dbReference type="ARBA" id="ARBA00023277"/>
    </source>
</evidence>
<keyword evidence="1" id="KW-0479">Metal-binding</keyword>
<dbReference type="PANTHER" id="PTHR43434">
    <property type="entry name" value="PHOSPHOGLYCOLATE PHOSPHATASE"/>
    <property type="match status" value="1"/>
</dbReference>